<dbReference type="AlphaFoldDB" id="A0AAV4V9K8"/>
<evidence type="ECO:0000256" key="1">
    <source>
        <dbReference type="SAM" id="MobiDB-lite"/>
    </source>
</evidence>
<sequence length="131" mass="14250">MSEMLKKLLQRSSGSYQRIQDYYPIASPKKTVVFNPGEEGMGKGRKREENFGGGKGARGETRTTLAASQVAAAAASITIGGPPPYFLMGQPLPKSANFIYERSLTQPLSQSEALKRWPLCASPSLRYGLHS</sequence>
<protein>
    <submittedName>
        <fullName evidence="2">Uncharacterized protein</fullName>
    </submittedName>
</protein>
<dbReference type="Proteomes" id="UP001054837">
    <property type="component" value="Unassembled WGS sequence"/>
</dbReference>
<keyword evidence="3" id="KW-1185">Reference proteome</keyword>
<feature type="compositionally biased region" description="Basic and acidic residues" evidence="1">
    <location>
        <begin position="40"/>
        <end position="50"/>
    </location>
</feature>
<evidence type="ECO:0000313" key="3">
    <source>
        <dbReference type="Proteomes" id="UP001054837"/>
    </source>
</evidence>
<comment type="caution">
    <text evidence="2">The sequence shown here is derived from an EMBL/GenBank/DDBJ whole genome shotgun (WGS) entry which is preliminary data.</text>
</comment>
<evidence type="ECO:0000313" key="2">
    <source>
        <dbReference type="EMBL" id="GIY66806.1"/>
    </source>
</evidence>
<dbReference type="EMBL" id="BPLQ01012651">
    <property type="protein sequence ID" value="GIY66806.1"/>
    <property type="molecule type" value="Genomic_DNA"/>
</dbReference>
<proteinExistence type="predicted"/>
<accession>A0AAV4V9K8</accession>
<feature type="region of interest" description="Disordered" evidence="1">
    <location>
        <begin position="34"/>
        <end position="61"/>
    </location>
</feature>
<organism evidence="2 3">
    <name type="scientific">Caerostris darwini</name>
    <dbReference type="NCBI Taxonomy" id="1538125"/>
    <lineage>
        <taxon>Eukaryota</taxon>
        <taxon>Metazoa</taxon>
        <taxon>Ecdysozoa</taxon>
        <taxon>Arthropoda</taxon>
        <taxon>Chelicerata</taxon>
        <taxon>Arachnida</taxon>
        <taxon>Araneae</taxon>
        <taxon>Araneomorphae</taxon>
        <taxon>Entelegynae</taxon>
        <taxon>Araneoidea</taxon>
        <taxon>Araneidae</taxon>
        <taxon>Caerostris</taxon>
    </lineage>
</organism>
<reference evidence="2 3" key="1">
    <citation type="submission" date="2021-06" db="EMBL/GenBank/DDBJ databases">
        <title>Caerostris darwini draft genome.</title>
        <authorList>
            <person name="Kono N."/>
            <person name="Arakawa K."/>
        </authorList>
    </citation>
    <scope>NUCLEOTIDE SEQUENCE [LARGE SCALE GENOMIC DNA]</scope>
</reference>
<gene>
    <name evidence="2" type="ORF">CDAR_18401</name>
</gene>
<name>A0AAV4V9K8_9ARAC</name>